<dbReference type="EMBL" id="JBEPLW010000014">
    <property type="protein sequence ID" value="MET3575987.1"/>
    <property type="molecule type" value="Genomic_DNA"/>
</dbReference>
<keyword evidence="1" id="KW-1133">Transmembrane helix</keyword>
<feature type="transmembrane region" description="Helical" evidence="1">
    <location>
        <begin position="36"/>
        <end position="55"/>
    </location>
</feature>
<protein>
    <recommendedName>
        <fullName evidence="2">DUF5658 domain-containing protein</fullName>
    </recommendedName>
</protein>
<feature type="transmembrane region" description="Helical" evidence="1">
    <location>
        <begin position="67"/>
        <end position="89"/>
    </location>
</feature>
<proteinExistence type="predicted"/>
<feature type="domain" description="DUF5658" evidence="2">
    <location>
        <begin position="2"/>
        <end position="88"/>
    </location>
</feature>
<evidence type="ECO:0000313" key="3">
    <source>
        <dbReference type="EMBL" id="MET3575987.1"/>
    </source>
</evidence>
<dbReference type="InterPro" id="IPR043717">
    <property type="entry name" value="DUF5658"/>
</dbReference>
<dbReference type="Proteomes" id="UP001549099">
    <property type="component" value="Unassembled WGS sequence"/>
</dbReference>
<evidence type="ECO:0000259" key="2">
    <source>
        <dbReference type="Pfam" id="PF18902"/>
    </source>
</evidence>
<keyword evidence="1" id="KW-0472">Membrane</keyword>
<reference evidence="3 4" key="1">
    <citation type="submission" date="2024-06" db="EMBL/GenBank/DDBJ databases">
        <title>Genomic Encyclopedia of Type Strains, Phase IV (KMG-IV): sequencing the most valuable type-strain genomes for metagenomic binning, comparative biology and taxonomic classification.</title>
        <authorList>
            <person name="Goeker M."/>
        </authorList>
    </citation>
    <scope>NUCLEOTIDE SEQUENCE [LARGE SCALE GENOMIC DNA]</scope>
    <source>
        <strain evidence="3 4">DSM 26128</strain>
    </source>
</reference>
<evidence type="ECO:0000313" key="4">
    <source>
        <dbReference type="Proteomes" id="UP001549099"/>
    </source>
</evidence>
<comment type="caution">
    <text evidence="3">The sequence shown here is derived from an EMBL/GenBank/DDBJ whole genome shotgun (WGS) entry which is preliminary data.</text>
</comment>
<sequence length="90" mass="9685">MFLLLLCFGDAFFTWLGVSGGMIEEANPLMDRLLGTSVPAFFFVKLSLPAVLIALSGRLDGSALFRISLGAALAVYVSVFLLHAAWIAMM</sequence>
<accession>A0ABV2GCQ9</accession>
<keyword evidence="4" id="KW-1185">Reference proteome</keyword>
<name>A0ABV2GCQ9_9BACL</name>
<gene>
    <name evidence="3" type="ORF">ABID49_001894</name>
</gene>
<keyword evidence="1" id="KW-0812">Transmembrane</keyword>
<dbReference type="Pfam" id="PF18902">
    <property type="entry name" value="DUF5658"/>
    <property type="match status" value="1"/>
</dbReference>
<organism evidence="3 4">
    <name type="scientific">Bhargavaea ullalensis</name>
    <dbReference type="NCBI Taxonomy" id="1265685"/>
    <lineage>
        <taxon>Bacteria</taxon>
        <taxon>Bacillati</taxon>
        <taxon>Bacillota</taxon>
        <taxon>Bacilli</taxon>
        <taxon>Bacillales</taxon>
        <taxon>Caryophanaceae</taxon>
        <taxon>Bhargavaea</taxon>
    </lineage>
</organism>
<evidence type="ECO:0000256" key="1">
    <source>
        <dbReference type="SAM" id="Phobius"/>
    </source>
</evidence>